<organism evidence="1 2">
    <name type="scientific">Araneus ventricosus</name>
    <name type="common">Orbweaver spider</name>
    <name type="synonym">Epeira ventricosa</name>
    <dbReference type="NCBI Taxonomy" id="182803"/>
    <lineage>
        <taxon>Eukaryota</taxon>
        <taxon>Metazoa</taxon>
        <taxon>Ecdysozoa</taxon>
        <taxon>Arthropoda</taxon>
        <taxon>Chelicerata</taxon>
        <taxon>Arachnida</taxon>
        <taxon>Araneae</taxon>
        <taxon>Araneomorphae</taxon>
        <taxon>Entelegynae</taxon>
        <taxon>Araneoidea</taxon>
        <taxon>Araneidae</taxon>
        <taxon>Araneus</taxon>
    </lineage>
</organism>
<name>A0A4Y2L473_ARAVE</name>
<dbReference type="EMBL" id="BGPR01005333">
    <property type="protein sequence ID" value="GBN09229.1"/>
    <property type="molecule type" value="Genomic_DNA"/>
</dbReference>
<accession>A0A4Y2L473</accession>
<keyword evidence="2" id="KW-1185">Reference proteome</keyword>
<proteinExistence type="predicted"/>
<sequence>MRERLKRLLKQKTMAVRNVRISLRNFHPLSLSMMDFSTSGHTFFVRVARPNGLGEKEDFLRIRSVPAVNVVFEEGILPLSLKEELGRSRILRFLYSSGLRNQRVKQKPRSSNFLSQTITKCLELGINF</sequence>
<reference evidence="1 2" key="1">
    <citation type="journal article" date="2019" name="Sci. Rep.">
        <title>Orb-weaving spider Araneus ventricosus genome elucidates the spidroin gene catalogue.</title>
        <authorList>
            <person name="Kono N."/>
            <person name="Nakamura H."/>
            <person name="Ohtoshi R."/>
            <person name="Moran D.A.P."/>
            <person name="Shinohara A."/>
            <person name="Yoshida Y."/>
            <person name="Fujiwara M."/>
            <person name="Mori M."/>
            <person name="Tomita M."/>
            <person name="Arakawa K."/>
        </authorList>
    </citation>
    <scope>NUCLEOTIDE SEQUENCE [LARGE SCALE GENOMIC DNA]</scope>
</reference>
<protein>
    <submittedName>
        <fullName evidence="1">Uncharacterized protein</fullName>
    </submittedName>
</protein>
<dbReference type="AlphaFoldDB" id="A0A4Y2L473"/>
<comment type="caution">
    <text evidence="1">The sequence shown here is derived from an EMBL/GenBank/DDBJ whole genome shotgun (WGS) entry which is preliminary data.</text>
</comment>
<dbReference type="Proteomes" id="UP000499080">
    <property type="component" value="Unassembled WGS sequence"/>
</dbReference>
<evidence type="ECO:0000313" key="1">
    <source>
        <dbReference type="EMBL" id="GBN09229.1"/>
    </source>
</evidence>
<evidence type="ECO:0000313" key="2">
    <source>
        <dbReference type="Proteomes" id="UP000499080"/>
    </source>
</evidence>
<gene>
    <name evidence="1" type="ORF">AVEN_258003_1</name>
</gene>